<protein>
    <submittedName>
        <fullName evidence="1">Uncharacterized protein</fullName>
    </submittedName>
</protein>
<sequence>MKKAEFQRILQYQQIFQVEETRYDDLQMVAEEVEMKHALWTSLEDLGRKSTLWASVHFEKLNFEEVEEVVQRYTKLAVKLERGLLPNKVVGCLRNMVDEFRLTLPVIQNLRNKALKDRHWKKIEVEIGHKLERNVTFTLGRLLELKVMDYKGAIGNISNEATQEASLEELLQKVQNKWTTIELAVKPYKDIKDVYVLGGVDDVIAALEDSMVTMSTVTSSRYVAGIRTEVEKLENQLKHFGQVLDEWLECQKQWMYLESIFSAPDIQRQLPNESKAFNAVDKQFKEIMKRTHDRPNALQAGSAHNIFETFQKSNETLEKIQKNLEDYLETKRMAFPRFYFLSNDELLEILAQTRNVQAVQAHMSKCFGMHFFRCLQLQNRKKCYIFTKKFFTCGHKFAD</sequence>
<evidence type="ECO:0000313" key="1">
    <source>
        <dbReference type="EMBL" id="KAJ7549737.1"/>
    </source>
</evidence>
<name>A0ACC2D706_DIPCM</name>
<proteinExistence type="predicted"/>
<organism evidence="1 2">
    <name type="scientific">Diphasiastrum complanatum</name>
    <name type="common">Issler's clubmoss</name>
    <name type="synonym">Lycopodium complanatum</name>
    <dbReference type="NCBI Taxonomy" id="34168"/>
    <lineage>
        <taxon>Eukaryota</taxon>
        <taxon>Viridiplantae</taxon>
        <taxon>Streptophyta</taxon>
        <taxon>Embryophyta</taxon>
        <taxon>Tracheophyta</taxon>
        <taxon>Lycopodiopsida</taxon>
        <taxon>Lycopodiales</taxon>
        <taxon>Lycopodiaceae</taxon>
        <taxon>Lycopodioideae</taxon>
        <taxon>Diphasiastrum</taxon>
    </lineage>
</organism>
<reference evidence="2" key="1">
    <citation type="journal article" date="2024" name="Proc. Natl. Acad. Sci. U.S.A.">
        <title>Extraordinary preservation of gene collinearity over three hundred million years revealed in homosporous lycophytes.</title>
        <authorList>
            <person name="Li C."/>
            <person name="Wickell D."/>
            <person name="Kuo L.Y."/>
            <person name="Chen X."/>
            <person name="Nie B."/>
            <person name="Liao X."/>
            <person name="Peng D."/>
            <person name="Ji J."/>
            <person name="Jenkins J."/>
            <person name="Williams M."/>
            <person name="Shu S."/>
            <person name="Plott C."/>
            <person name="Barry K."/>
            <person name="Rajasekar S."/>
            <person name="Grimwood J."/>
            <person name="Han X."/>
            <person name="Sun S."/>
            <person name="Hou Z."/>
            <person name="He W."/>
            <person name="Dai G."/>
            <person name="Sun C."/>
            <person name="Schmutz J."/>
            <person name="Leebens-Mack J.H."/>
            <person name="Li F.W."/>
            <person name="Wang L."/>
        </authorList>
    </citation>
    <scope>NUCLEOTIDE SEQUENCE [LARGE SCALE GENOMIC DNA]</scope>
    <source>
        <strain evidence="2">cv. PW_Plant_1</strain>
    </source>
</reference>
<dbReference type="EMBL" id="CM055098">
    <property type="protein sequence ID" value="KAJ7549737.1"/>
    <property type="molecule type" value="Genomic_DNA"/>
</dbReference>
<comment type="caution">
    <text evidence="1">The sequence shown here is derived from an EMBL/GenBank/DDBJ whole genome shotgun (WGS) entry which is preliminary data.</text>
</comment>
<dbReference type="Proteomes" id="UP001162992">
    <property type="component" value="Chromosome 7"/>
</dbReference>
<gene>
    <name evidence="1" type="ORF">O6H91_07G065800</name>
</gene>
<keyword evidence="2" id="KW-1185">Reference proteome</keyword>
<accession>A0ACC2D706</accession>
<evidence type="ECO:0000313" key="2">
    <source>
        <dbReference type="Proteomes" id="UP001162992"/>
    </source>
</evidence>